<dbReference type="Proteomes" id="UP001320148">
    <property type="component" value="Chromosome"/>
</dbReference>
<reference evidence="1 2" key="1">
    <citation type="submission" date="2021-02" db="EMBL/GenBank/DDBJ databases">
        <title>Complete genome of Desulfoluna sp. strain ASN36.</title>
        <authorList>
            <person name="Takahashi A."/>
            <person name="Kojima H."/>
            <person name="Fukui M."/>
        </authorList>
    </citation>
    <scope>NUCLEOTIDE SEQUENCE [LARGE SCALE GENOMIC DNA]</scope>
    <source>
        <strain evidence="1 2">ASN36</strain>
    </source>
</reference>
<accession>A0ABM7PN17</accession>
<gene>
    <name evidence="1" type="ORF">DSLASN_45440</name>
</gene>
<evidence type="ECO:0000313" key="2">
    <source>
        <dbReference type="Proteomes" id="UP001320148"/>
    </source>
</evidence>
<dbReference type="RefSeq" id="WP_236890271.1">
    <property type="nucleotide sequence ID" value="NZ_AP024488.1"/>
</dbReference>
<evidence type="ECO:0000313" key="1">
    <source>
        <dbReference type="EMBL" id="BCS98912.1"/>
    </source>
</evidence>
<organism evidence="1 2">
    <name type="scientific">Desulfoluna limicola</name>
    <dbReference type="NCBI Taxonomy" id="2810562"/>
    <lineage>
        <taxon>Bacteria</taxon>
        <taxon>Pseudomonadati</taxon>
        <taxon>Thermodesulfobacteriota</taxon>
        <taxon>Desulfobacteria</taxon>
        <taxon>Desulfobacterales</taxon>
        <taxon>Desulfolunaceae</taxon>
        <taxon>Desulfoluna</taxon>
    </lineage>
</organism>
<proteinExistence type="predicted"/>
<sequence length="104" mass="11712">MDTNQYCINLSNELQRWRDAIHKENEIIAKIPSAEKQHFQGCVEDLRMLECEMDERINQLKTECPTYWGPENAEHVIEPSGDSAGFALSPDESDKIIGGGNFGG</sequence>
<name>A0ABM7PN17_9BACT</name>
<dbReference type="EMBL" id="AP024488">
    <property type="protein sequence ID" value="BCS98912.1"/>
    <property type="molecule type" value="Genomic_DNA"/>
</dbReference>
<protein>
    <submittedName>
        <fullName evidence="1">Uncharacterized protein</fullName>
    </submittedName>
</protein>
<keyword evidence="2" id="KW-1185">Reference proteome</keyword>